<evidence type="ECO:0000256" key="4">
    <source>
        <dbReference type="ARBA" id="ARBA00022741"/>
    </source>
</evidence>
<dbReference type="PANTHER" id="PTHR42711">
    <property type="entry name" value="ABC TRANSPORTER ATP-BINDING PROTEIN"/>
    <property type="match status" value="1"/>
</dbReference>
<feature type="domain" description="ABC transporter" evidence="7">
    <location>
        <begin position="1"/>
        <end position="222"/>
    </location>
</feature>
<accession>A0A919JL94</accession>
<dbReference type="PANTHER" id="PTHR42711:SF5">
    <property type="entry name" value="ABC TRANSPORTER ATP-BINDING PROTEIN NATA"/>
    <property type="match status" value="1"/>
</dbReference>
<dbReference type="AlphaFoldDB" id="A0A919JL94"/>
<dbReference type="InterPro" id="IPR003593">
    <property type="entry name" value="AAA+_ATPase"/>
</dbReference>
<dbReference type="InterPro" id="IPR003439">
    <property type="entry name" value="ABC_transporter-like_ATP-bd"/>
</dbReference>
<dbReference type="EMBL" id="BOMQ01000061">
    <property type="protein sequence ID" value="GIE51728.1"/>
    <property type="molecule type" value="Genomic_DNA"/>
</dbReference>
<dbReference type="InterPro" id="IPR027417">
    <property type="entry name" value="P-loop_NTPase"/>
</dbReference>
<name>A0A919JL94_9ACTN</name>
<evidence type="ECO:0000256" key="5">
    <source>
        <dbReference type="ARBA" id="ARBA00022840"/>
    </source>
</evidence>
<keyword evidence="5 8" id="KW-0067">ATP-binding</keyword>
<evidence type="ECO:0000256" key="3">
    <source>
        <dbReference type="ARBA" id="ARBA00022448"/>
    </source>
</evidence>
<dbReference type="GO" id="GO:0005524">
    <property type="term" value="F:ATP binding"/>
    <property type="evidence" value="ECO:0007669"/>
    <property type="project" value="UniProtKB-KW"/>
</dbReference>
<comment type="caution">
    <text evidence="8">The sequence shown here is derived from an EMBL/GenBank/DDBJ whole genome shotgun (WGS) entry which is preliminary data.</text>
</comment>
<keyword evidence="4" id="KW-0547">Nucleotide-binding</keyword>
<reference evidence="8" key="1">
    <citation type="submission" date="2021-01" db="EMBL/GenBank/DDBJ databases">
        <title>Whole genome shotgun sequence of Actinoplanes nipponensis NBRC 14063.</title>
        <authorList>
            <person name="Komaki H."/>
            <person name="Tamura T."/>
        </authorList>
    </citation>
    <scope>NUCLEOTIDE SEQUENCE</scope>
    <source>
        <strain evidence="8">NBRC 14063</strain>
    </source>
</reference>
<sequence>MRGLRKSYGDVVALQNLDLDIASGSVVGLIGRNGAGKTTATRCIAGLLRPDAGEVQIAASATPGTSPISIATQEIELYPGLNVATNLTFFGRISGVPDPERMLTEVAAELEIEPLLTKLPKEMSIGQQRQVHVAAALMATPRLLLLDEPTAALDVAARAAVLAAVERRRTAGVGVLFSSHQLRDIEAVCDSVVLIHEGEVIAAGRVEDLITEYGGARIEVTVDGKVQVIDGEDIPAAIAQVTAGGGRVEAVNVIKPSLEAVFLTLTGMRGSDVEGI</sequence>
<keyword evidence="3" id="KW-0813">Transport</keyword>
<gene>
    <name evidence="8" type="ORF">Ani05nite_52620</name>
</gene>
<dbReference type="Gene3D" id="3.40.50.300">
    <property type="entry name" value="P-loop containing nucleotide triphosphate hydrolases"/>
    <property type="match status" value="1"/>
</dbReference>
<organism evidence="8 9">
    <name type="scientific">Actinoplanes nipponensis</name>
    <dbReference type="NCBI Taxonomy" id="135950"/>
    <lineage>
        <taxon>Bacteria</taxon>
        <taxon>Bacillati</taxon>
        <taxon>Actinomycetota</taxon>
        <taxon>Actinomycetes</taxon>
        <taxon>Micromonosporales</taxon>
        <taxon>Micromonosporaceae</taxon>
        <taxon>Actinoplanes</taxon>
    </lineage>
</organism>
<dbReference type="GO" id="GO:0016887">
    <property type="term" value="F:ATP hydrolysis activity"/>
    <property type="evidence" value="ECO:0007669"/>
    <property type="project" value="InterPro"/>
</dbReference>
<protein>
    <submittedName>
        <fullName evidence="8">ABC transporter ATP-binding protein</fullName>
    </submittedName>
</protein>
<dbReference type="PROSITE" id="PS50893">
    <property type="entry name" value="ABC_TRANSPORTER_2"/>
    <property type="match status" value="1"/>
</dbReference>
<keyword evidence="6" id="KW-0046">Antibiotic resistance</keyword>
<evidence type="ECO:0000256" key="6">
    <source>
        <dbReference type="ARBA" id="ARBA00023251"/>
    </source>
</evidence>
<evidence type="ECO:0000256" key="2">
    <source>
        <dbReference type="ARBA" id="ARBA00005417"/>
    </source>
</evidence>
<dbReference type="GO" id="GO:0046677">
    <property type="term" value="P:response to antibiotic"/>
    <property type="evidence" value="ECO:0007669"/>
    <property type="project" value="UniProtKB-KW"/>
</dbReference>
<evidence type="ECO:0000259" key="7">
    <source>
        <dbReference type="PROSITE" id="PS50893"/>
    </source>
</evidence>
<proteinExistence type="inferred from homology"/>
<comment type="subcellular location">
    <subcellularLocation>
        <location evidence="1">Cell membrane</location>
        <topology evidence="1">Peripheral membrane protein</topology>
    </subcellularLocation>
</comment>
<evidence type="ECO:0000313" key="9">
    <source>
        <dbReference type="Proteomes" id="UP000647172"/>
    </source>
</evidence>
<keyword evidence="9" id="KW-1185">Reference proteome</keyword>
<evidence type="ECO:0000313" key="8">
    <source>
        <dbReference type="EMBL" id="GIE51728.1"/>
    </source>
</evidence>
<evidence type="ECO:0000256" key="1">
    <source>
        <dbReference type="ARBA" id="ARBA00004202"/>
    </source>
</evidence>
<dbReference type="Pfam" id="PF00005">
    <property type="entry name" value="ABC_tran"/>
    <property type="match status" value="1"/>
</dbReference>
<dbReference type="SUPFAM" id="SSF52540">
    <property type="entry name" value="P-loop containing nucleoside triphosphate hydrolases"/>
    <property type="match status" value="1"/>
</dbReference>
<dbReference type="GO" id="GO:0005886">
    <property type="term" value="C:plasma membrane"/>
    <property type="evidence" value="ECO:0007669"/>
    <property type="project" value="UniProtKB-SubCell"/>
</dbReference>
<dbReference type="Proteomes" id="UP000647172">
    <property type="component" value="Unassembled WGS sequence"/>
</dbReference>
<dbReference type="InterPro" id="IPR050763">
    <property type="entry name" value="ABC_transporter_ATP-binding"/>
</dbReference>
<dbReference type="SMART" id="SM00382">
    <property type="entry name" value="AAA"/>
    <property type="match status" value="1"/>
</dbReference>
<comment type="similarity">
    <text evidence="2">Belongs to the ABC transporter superfamily.</text>
</comment>